<dbReference type="RefSeq" id="WP_217069510.1">
    <property type="nucleotide sequence ID" value="NZ_JAHQCS010000184.1"/>
</dbReference>
<evidence type="ECO:0000256" key="1">
    <source>
        <dbReference type="SAM" id="MobiDB-lite"/>
    </source>
</evidence>
<dbReference type="EMBL" id="JAHQCS010000184">
    <property type="protein sequence ID" value="MBU9714714.1"/>
    <property type="molecule type" value="Genomic_DNA"/>
</dbReference>
<name>A0ABS6JNE0_9BACI</name>
<comment type="caution">
    <text evidence="2">The sequence shown here is derived from an EMBL/GenBank/DDBJ whole genome shotgun (WGS) entry which is preliminary data.</text>
</comment>
<reference evidence="2 3" key="1">
    <citation type="submission" date="2021-06" db="EMBL/GenBank/DDBJ databases">
        <title>Bacillus sp. RD4P76, an endophyte from a halophyte.</title>
        <authorList>
            <person name="Sun J.-Q."/>
        </authorList>
    </citation>
    <scope>NUCLEOTIDE SEQUENCE [LARGE SCALE GENOMIC DNA]</scope>
    <source>
        <strain evidence="2 3">CGMCC 1.15917</strain>
    </source>
</reference>
<sequence length="709" mass="81306">MEIQSQQVNIPFQKVDQSALREGELYQAKVETRVSDREGILLIRGQEVKAKFTDKIPNNDMMMVKIEGRTKDGIKVSVVEGATTTKELREGTSPQTPTGERNEKLTHTNQRELSIELKRVIQQFVTNGISLTRNNLQELQKYFSNIKEDSQRLDTVEMLIRKRMEPNGDNINKIHQALHGKVIQDLLQQNGVTDDISNSHDKKLMEQVAEIIQKTEHQISGQNSQLVQGGNHSELQEWQRKVENEPDLRKTLDFFRSTLTTMANLPDKVHHELGQAIKQAEERLDQGRELKGRQIISSAIKDAMEGQLPLQRNVQLLNQTEIQGYNDVKLQTVTGLSKDILVTEVTERLALATDEFKVFQRETSRQLGRIVILMEQLNTASTKTVKPMLETVIKQLDRALLKSDWLLHADMKTEKRMLEATSRLAEAKTFLGKGLTEEARQIVREVQQSLEKILFKPTSQKVMHLMTNMKEWGGRPTDVHRLSHQLDQTSKILLQQDGSPRQVYEGLRMMGLTRETELAQQLVTGRDVIPHPKDVKSLLMELAQREREGNFQQQAQQGVQSLTGQQLMSRMDYQQNMQLLMFQLPLLIKGHAENLQVYVNGRNEGEKLDWENCNLFFLIETKKMGEVGIAINVTERALSVTLKNNHVDFKKRVLPITEKYMNRLKEVGFHIHSIKYSPLTGHENATKESQLHKDSLSPTLTEKGFDFKI</sequence>
<dbReference type="Proteomes" id="UP000784880">
    <property type="component" value="Unassembled WGS sequence"/>
</dbReference>
<evidence type="ECO:0000313" key="2">
    <source>
        <dbReference type="EMBL" id="MBU9714714.1"/>
    </source>
</evidence>
<accession>A0ABS6JNE0</accession>
<organism evidence="2 3">
    <name type="scientific">Evansella tamaricis</name>
    <dbReference type="NCBI Taxonomy" id="2069301"/>
    <lineage>
        <taxon>Bacteria</taxon>
        <taxon>Bacillati</taxon>
        <taxon>Bacillota</taxon>
        <taxon>Bacilli</taxon>
        <taxon>Bacillales</taxon>
        <taxon>Bacillaceae</taxon>
        <taxon>Evansella</taxon>
    </lineage>
</organism>
<gene>
    <name evidence="2" type="ORF">KS419_23495</name>
</gene>
<protein>
    <recommendedName>
        <fullName evidence="4">Flagellar hook-length control protein-like C-terminal domain-containing protein</fullName>
    </recommendedName>
</protein>
<evidence type="ECO:0008006" key="4">
    <source>
        <dbReference type="Google" id="ProtNLM"/>
    </source>
</evidence>
<keyword evidence="3" id="KW-1185">Reference proteome</keyword>
<feature type="region of interest" description="Disordered" evidence="1">
    <location>
        <begin position="82"/>
        <end position="103"/>
    </location>
</feature>
<proteinExistence type="predicted"/>
<evidence type="ECO:0000313" key="3">
    <source>
        <dbReference type="Proteomes" id="UP000784880"/>
    </source>
</evidence>